<protein>
    <submittedName>
        <fullName evidence="2">DUF4345 domain-containing protein</fullName>
    </submittedName>
</protein>
<dbReference type="Proteomes" id="UP000306229">
    <property type="component" value="Chromosome"/>
</dbReference>
<accession>A0A5B7TYJ8</accession>
<feature type="transmembrane region" description="Helical" evidence="1">
    <location>
        <begin position="103"/>
        <end position="123"/>
    </location>
</feature>
<dbReference type="RefSeq" id="WP_138951538.1">
    <property type="nucleotide sequence ID" value="NZ_CP040749.1"/>
</dbReference>
<name>A0A5B7TYJ8_9FLAO</name>
<proteinExistence type="predicted"/>
<feature type="transmembrane region" description="Helical" evidence="1">
    <location>
        <begin position="75"/>
        <end position="97"/>
    </location>
</feature>
<keyword evidence="1" id="KW-1133">Transmembrane helix</keyword>
<dbReference type="InterPro" id="IPR025597">
    <property type="entry name" value="DUF4345"/>
</dbReference>
<feature type="transmembrane region" description="Helical" evidence="1">
    <location>
        <begin position="12"/>
        <end position="31"/>
    </location>
</feature>
<dbReference type="AlphaFoldDB" id="A0A5B7TYJ8"/>
<keyword evidence="1" id="KW-0812">Transmembrane</keyword>
<dbReference type="KEGG" id="fbe:FF125_19300"/>
<keyword evidence="1" id="KW-0472">Membrane</keyword>
<sequence length="133" mass="15153">MFKTKNDFINKIHLIISVCIVVPVAFIYGFQPNLNFDIHLQTIDEHSQFKAIMGLYLGFSIIWILGTFKEAYLKTAIITNIIFMLGLGFGRLISILMDGTPTFAYVFGTVAELLLGFYGLWVFRSTAVKRLEF</sequence>
<reference evidence="2 3" key="1">
    <citation type="submission" date="2019-05" db="EMBL/GenBank/DDBJ databases">
        <title>Algicella ahnfeltiae gen. nov., sp. nov., a novel marine bacterium of the family Flavobacteriaceae isolated from a red alga.</title>
        <authorList>
            <person name="Nedashkovskaya O.I."/>
            <person name="Kukhlevskiy A.D."/>
            <person name="Kim S.-G."/>
            <person name="Zhukova N.V."/>
            <person name="Mikhailov V.V."/>
        </authorList>
    </citation>
    <scope>NUCLEOTIDE SEQUENCE [LARGE SCALE GENOMIC DNA]</scope>
    <source>
        <strain evidence="2 3">10Alg115</strain>
    </source>
</reference>
<evidence type="ECO:0000313" key="3">
    <source>
        <dbReference type="Proteomes" id="UP000306229"/>
    </source>
</evidence>
<keyword evidence="3" id="KW-1185">Reference proteome</keyword>
<evidence type="ECO:0000313" key="2">
    <source>
        <dbReference type="EMBL" id="QCX40483.1"/>
    </source>
</evidence>
<dbReference type="OrthoDB" id="1188911at2"/>
<dbReference type="EMBL" id="CP040749">
    <property type="protein sequence ID" value="QCX40483.1"/>
    <property type="molecule type" value="Genomic_DNA"/>
</dbReference>
<evidence type="ECO:0000256" key="1">
    <source>
        <dbReference type="SAM" id="Phobius"/>
    </source>
</evidence>
<gene>
    <name evidence="2" type="ORF">FF125_19300</name>
</gene>
<organism evidence="2 3">
    <name type="scientific">Aureibaculum algae</name>
    <dbReference type="NCBI Taxonomy" id="2584122"/>
    <lineage>
        <taxon>Bacteria</taxon>
        <taxon>Pseudomonadati</taxon>
        <taxon>Bacteroidota</taxon>
        <taxon>Flavobacteriia</taxon>
        <taxon>Flavobacteriales</taxon>
        <taxon>Flavobacteriaceae</taxon>
        <taxon>Aureibaculum</taxon>
    </lineage>
</organism>
<dbReference type="Pfam" id="PF14248">
    <property type="entry name" value="DUF4345"/>
    <property type="match status" value="1"/>
</dbReference>
<feature type="transmembrane region" description="Helical" evidence="1">
    <location>
        <begin position="51"/>
        <end position="68"/>
    </location>
</feature>